<dbReference type="GO" id="GO:0003676">
    <property type="term" value="F:nucleic acid binding"/>
    <property type="evidence" value="ECO:0007669"/>
    <property type="project" value="InterPro"/>
</dbReference>
<keyword evidence="1" id="KW-0540">Nuclease</keyword>
<organism evidence="5 6">
    <name type="scientific">Corticimicrobacter populi</name>
    <dbReference type="NCBI Taxonomy" id="2175229"/>
    <lineage>
        <taxon>Bacteria</taxon>
        <taxon>Pseudomonadati</taxon>
        <taxon>Pseudomonadota</taxon>
        <taxon>Betaproteobacteria</taxon>
        <taxon>Burkholderiales</taxon>
        <taxon>Alcaligenaceae</taxon>
        <taxon>Corticimicrobacter</taxon>
    </lineage>
</organism>
<evidence type="ECO:0000259" key="4">
    <source>
        <dbReference type="SMART" id="SM00479"/>
    </source>
</evidence>
<dbReference type="InterPro" id="IPR013520">
    <property type="entry name" value="Ribonucl_H"/>
</dbReference>
<dbReference type="InterPro" id="IPR036397">
    <property type="entry name" value="RNaseH_sf"/>
</dbReference>
<dbReference type="EMBL" id="QETA01000004">
    <property type="protein sequence ID" value="PWF22624.1"/>
    <property type="molecule type" value="Genomic_DNA"/>
</dbReference>
<keyword evidence="2" id="KW-0378">Hydrolase</keyword>
<keyword evidence="3 5" id="KW-0269">Exonuclease</keyword>
<dbReference type="AlphaFoldDB" id="A0A2V1JYY1"/>
<proteinExistence type="predicted"/>
<reference evidence="6" key="1">
    <citation type="submission" date="2018-05" db="EMBL/GenBank/DDBJ databases">
        <authorList>
            <person name="Li Y."/>
        </authorList>
    </citation>
    <scope>NUCLEOTIDE SEQUENCE [LARGE SCALE GENOMIC DNA]</scope>
    <source>
        <strain evidence="6">3d-2-2</strain>
    </source>
</reference>
<gene>
    <name evidence="5" type="ORF">DD235_11130</name>
</gene>
<protein>
    <submittedName>
        <fullName evidence="5">3'-5' exonuclease</fullName>
    </submittedName>
</protein>
<evidence type="ECO:0000256" key="3">
    <source>
        <dbReference type="ARBA" id="ARBA00022839"/>
    </source>
</evidence>
<evidence type="ECO:0000256" key="2">
    <source>
        <dbReference type="ARBA" id="ARBA00022801"/>
    </source>
</evidence>
<sequence length="278" mass="30737">MCWIVAFCVSPCGRLGIFRRCWHSDTGSEHRRRMMRWLSELLGRSKPATASVVDPVQQARLAALPALVQAADTDLMQQPLLVLDLETNGLDVRRDRVLSIGAVRIEGGRIPLAKTFERVLCVDIELRPDSQLIHGLTQADLAAGVAPAGAILDLLEYGADAVWLAYHAEFDRRMLARCTQEALGLALVHAPYDVAELAPMLCPEMAVPRAGLDHWIQALNLPMPARHHAVADAMVTAEIMLVLLQRARAAGMQTWRDLDMALAQWRRRQAQAGKAVFC</sequence>
<evidence type="ECO:0000313" key="6">
    <source>
        <dbReference type="Proteomes" id="UP000245212"/>
    </source>
</evidence>
<dbReference type="Pfam" id="PF00929">
    <property type="entry name" value="RNase_T"/>
    <property type="match status" value="1"/>
</dbReference>
<dbReference type="GO" id="GO:0008408">
    <property type="term" value="F:3'-5' exonuclease activity"/>
    <property type="evidence" value="ECO:0007669"/>
    <property type="project" value="TreeGrafter"/>
</dbReference>
<keyword evidence="6" id="KW-1185">Reference proteome</keyword>
<dbReference type="GO" id="GO:0006259">
    <property type="term" value="P:DNA metabolic process"/>
    <property type="evidence" value="ECO:0007669"/>
    <property type="project" value="UniProtKB-ARBA"/>
</dbReference>
<dbReference type="Proteomes" id="UP000245212">
    <property type="component" value="Unassembled WGS sequence"/>
</dbReference>
<dbReference type="PANTHER" id="PTHR30231">
    <property type="entry name" value="DNA POLYMERASE III SUBUNIT EPSILON"/>
    <property type="match status" value="1"/>
</dbReference>
<evidence type="ECO:0000256" key="1">
    <source>
        <dbReference type="ARBA" id="ARBA00022722"/>
    </source>
</evidence>
<accession>A0A2V1JYY1</accession>
<dbReference type="PANTHER" id="PTHR30231:SF4">
    <property type="entry name" value="PROTEIN NEN2"/>
    <property type="match status" value="1"/>
</dbReference>
<feature type="domain" description="Exonuclease" evidence="4">
    <location>
        <begin position="79"/>
        <end position="249"/>
    </location>
</feature>
<dbReference type="SUPFAM" id="SSF53098">
    <property type="entry name" value="Ribonuclease H-like"/>
    <property type="match status" value="1"/>
</dbReference>
<dbReference type="CDD" id="cd06127">
    <property type="entry name" value="DEDDh"/>
    <property type="match status" value="1"/>
</dbReference>
<dbReference type="SMART" id="SM00479">
    <property type="entry name" value="EXOIII"/>
    <property type="match status" value="1"/>
</dbReference>
<dbReference type="Gene3D" id="3.30.420.10">
    <property type="entry name" value="Ribonuclease H-like superfamily/Ribonuclease H"/>
    <property type="match status" value="1"/>
</dbReference>
<dbReference type="InterPro" id="IPR012337">
    <property type="entry name" value="RNaseH-like_sf"/>
</dbReference>
<dbReference type="GO" id="GO:0005829">
    <property type="term" value="C:cytosol"/>
    <property type="evidence" value="ECO:0007669"/>
    <property type="project" value="TreeGrafter"/>
</dbReference>
<evidence type="ECO:0000313" key="5">
    <source>
        <dbReference type="EMBL" id="PWF22624.1"/>
    </source>
</evidence>
<name>A0A2V1JYY1_9BURK</name>
<comment type="caution">
    <text evidence="5">The sequence shown here is derived from an EMBL/GenBank/DDBJ whole genome shotgun (WGS) entry which is preliminary data.</text>
</comment>